<keyword evidence="3" id="KW-1185">Reference proteome</keyword>
<dbReference type="EMBL" id="APMY01000095">
    <property type="protein sequence ID" value="EOM75543.1"/>
    <property type="molecule type" value="Genomic_DNA"/>
</dbReference>
<proteinExistence type="predicted"/>
<dbReference type="Proteomes" id="UP000013525">
    <property type="component" value="Unassembled WGS sequence"/>
</dbReference>
<evidence type="ECO:0000256" key="1">
    <source>
        <dbReference type="SAM" id="MobiDB-lite"/>
    </source>
</evidence>
<evidence type="ECO:0000313" key="3">
    <source>
        <dbReference type="Proteomes" id="UP000013525"/>
    </source>
</evidence>
<protein>
    <submittedName>
        <fullName evidence="2">Uncharacterized protein</fullName>
    </submittedName>
</protein>
<feature type="region of interest" description="Disordered" evidence="1">
    <location>
        <begin position="29"/>
        <end position="83"/>
    </location>
</feature>
<dbReference type="AlphaFoldDB" id="R7WJR2"/>
<organism evidence="2 3">
    <name type="scientific">Rhodococcus rhodnii LMG 5362</name>
    <dbReference type="NCBI Taxonomy" id="1273125"/>
    <lineage>
        <taxon>Bacteria</taxon>
        <taxon>Bacillati</taxon>
        <taxon>Actinomycetota</taxon>
        <taxon>Actinomycetes</taxon>
        <taxon>Mycobacteriales</taxon>
        <taxon>Nocardiaceae</taxon>
        <taxon>Rhodococcus</taxon>
    </lineage>
</organism>
<dbReference type="PATRIC" id="fig|1273125.3.peg.3180"/>
<gene>
    <name evidence="2" type="ORF">Rrhod_3341</name>
</gene>
<comment type="caution">
    <text evidence="2">The sequence shown here is derived from an EMBL/GenBank/DDBJ whole genome shotgun (WGS) entry which is preliminary data.</text>
</comment>
<sequence length="83" mass="8888">MSCGTGHAGRVLLYETHCHRAVAEIVGPTHTHASTGGSRPVTRSVRWSADDDPPGPRRSVRTTGCGRDTVYSTPDTMISAPRE</sequence>
<name>R7WJR2_9NOCA</name>
<reference evidence="2 3" key="1">
    <citation type="journal article" date="2013" name="Genome Announc.">
        <title>Draft Genome Sequence of Rhodococcus rhodnii Strain LMG5362, a Symbiont of Rhodnius prolixus (Hemiptera, Reduviidae, Triatominae), the Principle Vector of Trypanosoma cruzi.</title>
        <authorList>
            <person name="Pachebat J.A."/>
            <person name="van Keulen G."/>
            <person name="Whitten M.M."/>
            <person name="Girdwood S."/>
            <person name="Del Sol R."/>
            <person name="Dyson P.J."/>
            <person name="Facey P.D."/>
        </authorList>
    </citation>
    <scope>NUCLEOTIDE SEQUENCE [LARGE SCALE GENOMIC DNA]</scope>
    <source>
        <strain evidence="2 3">LMG 5362</strain>
    </source>
</reference>
<evidence type="ECO:0000313" key="2">
    <source>
        <dbReference type="EMBL" id="EOM75543.1"/>
    </source>
</evidence>
<accession>R7WJR2</accession>